<organism evidence="13 14">
    <name type="scientific">Leucosporidium creatinivorum</name>
    <dbReference type="NCBI Taxonomy" id="106004"/>
    <lineage>
        <taxon>Eukaryota</taxon>
        <taxon>Fungi</taxon>
        <taxon>Dikarya</taxon>
        <taxon>Basidiomycota</taxon>
        <taxon>Pucciniomycotina</taxon>
        <taxon>Microbotryomycetes</taxon>
        <taxon>Leucosporidiales</taxon>
        <taxon>Leucosporidium</taxon>
    </lineage>
</organism>
<dbReference type="GO" id="GO:0015369">
    <property type="term" value="F:calcium:proton antiporter activity"/>
    <property type="evidence" value="ECO:0007669"/>
    <property type="project" value="TreeGrafter"/>
</dbReference>
<feature type="region of interest" description="Disordered" evidence="9">
    <location>
        <begin position="165"/>
        <end position="236"/>
    </location>
</feature>
<gene>
    <name evidence="13" type="ORF">BCR35DRAFT_269927</name>
</gene>
<keyword evidence="8 10" id="KW-0472">Membrane</keyword>
<dbReference type="InterPro" id="IPR005185">
    <property type="entry name" value="YccF"/>
</dbReference>
<dbReference type="Proteomes" id="UP000193467">
    <property type="component" value="Unassembled WGS sequence"/>
</dbReference>
<dbReference type="FunFam" id="1.20.1420.30:FF:000014">
    <property type="entry name" value="Cation/H+ exchanger protein 2"/>
    <property type="match status" value="1"/>
</dbReference>
<evidence type="ECO:0000313" key="13">
    <source>
        <dbReference type="EMBL" id="ORY68066.1"/>
    </source>
</evidence>
<feature type="transmembrane region" description="Helical" evidence="10">
    <location>
        <begin position="440"/>
        <end position="462"/>
    </location>
</feature>
<dbReference type="InterPro" id="IPR044880">
    <property type="entry name" value="NCX_ion-bd_dom_sf"/>
</dbReference>
<keyword evidence="4" id="KW-0597">Phosphoprotein</keyword>
<feature type="transmembrane region" description="Helical" evidence="10">
    <location>
        <begin position="931"/>
        <end position="951"/>
    </location>
</feature>
<feature type="domain" description="Sodium/calcium exchanger membrane region" evidence="11">
    <location>
        <begin position="441"/>
        <end position="625"/>
    </location>
</feature>
<feature type="transmembrane region" description="Helical" evidence="10">
    <location>
        <begin position="904"/>
        <end position="925"/>
    </location>
</feature>
<keyword evidence="6 10" id="KW-1133">Transmembrane helix</keyword>
<evidence type="ECO:0000256" key="9">
    <source>
        <dbReference type="SAM" id="MobiDB-lite"/>
    </source>
</evidence>
<feature type="transmembrane region" description="Helical" evidence="10">
    <location>
        <begin position="474"/>
        <end position="493"/>
    </location>
</feature>
<dbReference type="EMBL" id="MCGR01000059">
    <property type="protein sequence ID" value="ORY68066.1"/>
    <property type="molecule type" value="Genomic_DNA"/>
</dbReference>
<evidence type="ECO:0000256" key="5">
    <source>
        <dbReference type="ARBA" id="ARBA00022692"/>
    </source>
</evidence>
<feature type="region of interest" description="Disordered" evidence="9">
    <location>
        <begin position="1"/>
        <end position="48"/>
    </location>
</feature>
<sequence length="1016" mass="111057">MFHDRLESSVAAAEAGEEEAPEEGTDDGFDDYRGNDTDDASDDEDIDEDGDVEYTLKDRQDAINVEHPFGLPIWKPALYKKSRSITRNAETALHATPSSTALRHLAPGNILWTIFFGSWLCLVCAIIAAILWCTPFGGEKYGRVIWELGGYIFWPFGKYVEGWTDGDDYEHEDEEDEERTPQDDGDATPGPQSRLLDVEDGGRTFSRGRNASNASGYGSTPPGGDKSPRSSSEDTIAGVHRVPSWRPHNFHKDDHHSFRVRALGRVMYWVGFYLVVAPLMLLACILCWGMVFTIPMAKLLWVLIRHLNNEPLSLHFRSPPKYSTTSPDQSLDDDSAQPTSAIDGIQYPLRPGQPAPRVSPKQVDSARRHGRLTGPHSTVLLCTYRAAGLQYYKYTIDGVNIMFINLMSLVVFVIADFFLLEPYVEHHHLGGLLAFVSGQGFIFVAALLSVIPLSYFIGMAVASISAQSSIGMGAVINASFGSIIEIILYGIALTQGKANLVEGSIVGSILAGVLLMPGASMIGGAMRRKEQKFNARSAGVTSTMLIMAIIGILTPTMFYEIYGSFQLTCTGCDLNSPRGTESCSTCYYEHVDPADDPFYKQTVKQLAYYCAILLVLSYLIGLWFSLRTHASQIWQNAQHVKAEEGLPRPTTASTPADRTSMYKRVIPNQLLPKQRHGSSTGARTPTGTTPLITPRPQSKVDLPPAMELPHGMTAEDLSRAFEVVAATASAMRRSSESHPSAQQAHGKPSAAAPQLHRQSSHVRETSNTNTVKVEQEGGGGGEEGHGGHDAPNWSRAKSASVLMGCTVLYAIIAEILVDVVDVVLDGSGIPEKFLGVTLFALVPNTTEFMNAISFAINGNIALSMEIGSAYALQVCLIQAPAMLAFSAFYAIGKDSLLHHAFTLVFPRWDVIAIMFSVFLLTYTYIEARANYYRGTILCLSYLVLMGGFAWAPDGRDSELSCFSPSRLPLFPPLTSLPPLPTASDNPGFTLLQTVEVPSAFTLWQQVQALALFLFTR</sequence>
<dbReference type="GO" id="GO:0006874">
    <property type="term" value="P:intracellular calcium ion homeostasis"/>
    <property type="evidence" value="ECO:0007669"/>
    <property type="project" value="TreeGrafter"/>
</dbReference>
<comment type="subcellular location">
    <subcellularLocation>
        <location evidence="1">Endomembrane system</location>
        <topology evidence="1">Multi-pass membrane protein</topology>
    </subcellularLocation>
</comment>
<keyword evidence="7" id="KW-0406">Ion transport</keyword>
<evidence type="ECO:0000259" key="11">
    <source>
        <dbReference type="Pfam" id="PF01699"/>
    </source>
</evidence>
<dbReference type="OrthoDB" id="16982at2759"/>
<feature type="transmembrane region" description="Helical" evidence="10">
    <location>
        <begin position="606"/>
        <end position="626"/>
    </location>
</feature>
<feature type="domain" description="Inner membrane component" evidence="12">
    <location>
        <begin position="108"/>
        <end position="158"/>
    </location>
</feature>
<proteinExistence type="inferred from homology"/>
<feature type="compositionally biased region" description="Acidic residues" evidence="9">
    <location>
        <begin position="37"/>
        <end position="48"/>
    </location>
</feature>
<feature type="transmembrane region" description="Helical" evidence="10">
    <location>
        <begin position="505"/>
        <end position="526"/>
    </location>
</feature>
<evidence type="ECO:0000256" key="10">
    <source>
        <dbReference type="SAM" id="Phobius"/>
    </source>
</evidence>
<evidence type="ECO:0000256" key="4">
    <source>
        <dbReference type="ARBA" id="ARBA00022553"/>
    </source>
</evidence>
<keyword evidence="14" id="KW-1185">Reference proteome</keyword>
<feature type="compositionally biased region" description="Acidic residues" evidence="9">
    <location>
        <begin position="165"/>
        <end position="186"/>
    </location>
</feature>
<dbReference type="STRING" id="106004.A0A1Y2E9Z7"/>
<dbReference type="InterPro" id="IPR004713">
    <property type="entry name" value="CaH_exchang"/>
</dbReference>
<dbReference type="GO" id="GO:0005774">
    <property type="term" value="C:vacuolar membrane"/>
    <property type="evidence" value="ECO:0007669"/>
    <property type="project" value="UniProtKB-ARBA"/>
</dbReference>
<evidence type="ECO:0000256" key="1">
    <source>
        <dbReference type="ARBA" id="ARBA00004127"/>
    </source>
</evidence>
<evidence type="ECO:0000256" key="3">
    <source>
        <dbReference type="ARBA" id="ARBA00022448"/>
    </source>
</evidence>
<name>A0A1Y2E9Z7_9BASI</name>
<dbReference type="PANTHER" id="PTHR31503:SF10">
    <property type="entry name" value="VNX1 PROTEIN"/>
    <property type="match status" value="1"/>
</dbReference>
<protein>
    <recommendedName>
        <fullName evidence="15">Sodium/calcium exchanger protein-domain-containing protein</fullName>
    </recommendedName>
</protein>
<evidence type="ECO:0000256" key="2">
    <source>
        <dbReference type="ARBA" id="ARBA00008170"/>
    </source>
</evidence>
<dbReference type="InterPro" id="IPR004837">
    <property type="entry name" value="NaCa_Exmemb"/>
</dbReference>
<feature type="transmembrane region" description="Helical" evidence="10">
    <location>
        <begin position="399"/>
        <end position="420"/>
    </location>
</feature>
<dbReference type="InParanoid" id="A0A1Y2E9Z7"/>
<feature type="transmembrane region" description="Helical" evidence="10">
    <location>
        <begin position="266"/>
        <end position="291"/>
    </location>
</feature>
<feature type="region of interest" description="Disordered" evidence="9">
    <location>
        <begin position="729"/>
        <end position="792"/>
    </location>
</feature>
<dbReference type="FunCoup" id="A0A1Y2E9Z7">
    <property type="interactions" value="108"/>
</dbReference>
<feature type="transmembrane region" description="Helical" evidence="10">
    <location>
        <begin position="538"/>
        <end position="558"/>
    </location>
</feature>
<dbReference type="Gene3D" id="1.20.1420.30">
    <property type="entry name" value="NCX, central ion-binding region"/>
    <property type="match status" value="2"/>
</dbReference>
<comment type="caution">
    <text evidence="13">The sequence shown here is derived from an EMBL/GenBank/DDBJ whole genome shotgun (WGS) entry which is preliminary data.</text>
</comment>
<dbReference type="Pfam" id="PF03733">
    <property type="entry name" value="YccF"/>
    <property type="match status" value="1"/>
</dbReference>
<feature type="compositionally biased region" description="Polar residues" evidence="9">
    <location>
        <begin position="207"/>
        <end position="218"/>
    </location>
</feature>
<keyword evidence="3" id="KW-0813">Transport</keyword>
<keyword evidence="5 10" id="KW-0812">Transmembrane</keyword>
<evidence type="ECO:0000256" key="6">
    <source>
        <dbReference type="ARBA" id="ARBA00022989"/>
    </source>
</evidence>
<feature type="transmembrane region" description="Helical" evidence="10">
    <location>
        <begin position="110"/>
        <end position="132"/>
    </location>
</feature>
<evidence type="ECO:0000259" key="12">
    <source>
        <dbReference type="Pfam" id="PF03733"/>
    </source>
</evidence>
<feature type="region of interest" description="Disordered" evidence="9">
    <location>
        <begin position="318"/>
        <end position="337"/>
    </location>
</feature>
<feature type="compositionally biased region" description="Acidic residues" evidence="9">
    <location>
        <begin position="15"/>
        <end position="29"/>
    </location>
</feature>
<dbReference type="GO" id="GO:0012505">
    <property type="term" value="C:endomembrane system"/>
    <property type="evidence" value="ECO:0007669"/>
    <property type="project" value="UniProtKB-SubCell"/>
</dbReference>
<feature type="region of interest" description="Disordered" evidence="9">
    <location>
        <begin position="644"/>
        <end position="709"/>
    </location>
</feature>
<dbReference type="AlphaFoldDB" id="A0A1Y2E9Z7"/>
<evidence type="ECO:0000256" key="8">
    <source>
        <dbReference type="ARBA" id="ARBA00023136"/>
    </source>
</evidence>
<comment type="similarity">
    <text evidence="2">Belongs to the Ca(2+):cation antiporter (CaCA) (TC 2.A.19) family.</text>
</comment>
<dbReference type="PANTHER" id="PTHR31503">
    <property type="entry name" value="VACUOLAR CALCIUM ION TRANSPORTER"/>
    <property type="match status" value="1"/>
</dbReference>
<reference evidence="13 14" key="1">
    <citation type="submission" date="2016-07" db="EMBL/GenBank/DDBJ databases">
        <title>Pervasive Adenine N6-methylation of Active Genes in Fungi.</title>
        <authorList>
            <consortium name="DOE Joint Genome Institute"/>
            <person name="Mondo S.J."/>
            <person name="Dannebaum R.O."/>
            <person name="Kuo R.C."/>
            <person name="Labutti K."/>
            <person name="Haridas S."/>
            <person name="Kuo A."/>
            <person name="Salamov A."/>
            <person name="Ahrendt S.R."/>
            <person name="Lipzen A."/>
            <person name="Sullivan W."/>
            <person name="Andreopoulos W.B."/>
            <person name="Clum A."/>
            <person name="Lindquist E."/>
            <person name="Daum C."/>
            <person name="Ramamoorthy G.K."/>
            <person name="Gryganskyi A."/>
            <person name="Culley D."/>
            <person name="Magnuson J.K."/>
            <person name="James T.Y."/>
            <person name="O'Malley M.A."/>
            <person name="Stajich J.E."/>
            <person name="Spatafora J.W."/>
            <person name="Visel A."/>
            <person name="Grigoriev I.V."/>
        </authorList>
    </citation>
    <scope>NUCLEOTIDE SEQUENCE [LARGE SCALE GENOMIC DNA]</scope>
    <source>
        <strain evidence="13 14">62-1032</strain>
    </source>
</reference>
<feature type="transmembrane region" description="Helical" evidence="10">
    <location>
        <begin position="801"/>
        <end position="824"/>
    </location>
</feature>
<feature type="transmembrane region" description="Helical" evidence="10">
    <location>
        <begin position="870"/>
        <end position="892"/>
    </location>
</feature>
<evidence type="ECO:0000256" key="7">
    <source>
        <dbReference type="ARBA" id="ARBA00023065"/>
    </source>
</evidence>
<feature type="compositionally biased region" description="Polar residues" evidence="9">
    <location>
        <begin position="677"/>
        <end position="691"/>
    </location>
</feature>
<evidence type="ECO:0000313" key="14">
    <source>
        <dbReference type="Proteomes" id="UP000193467"/>
    </source>
</evidence>
<feature type="domain" description="Sodium/calcium exchanger membrane region" evidence="11">
    <location>
        <begin position="799"/>
        <end position="945"/>
    </location>
</feature>
<evidence type="ECO:0008006" key="15">
    <source>
        <dbReference type="Google" id="ProtNLM"/>
    </source>
</evidence>
<feature type="region of interest" description="Disordered" evidence="9">
    <location>
        <begin position="344"/>
        <end position="371"/>
    </location>
</feature>
<dbReference type="Pfam" id="PF01699">
    <property type="entry name" value="Na_Ca_ex"/>
    <property type="match status" value="2"/>
</dbReference>
<accession>A0A1Y2E9Z7</accession>